<keyword evidence="3" id="KW-0732">Signal</keyword>
<name>W9SMF4_9ROSA</name>
<dbReference type="EMBL" id="KE346355">
    <property type="protein sequence ID" value="EXC35086.1"/>
    <property type="molecule type" value="Genomic_DNA"/>
</dbReference>
<proteinExistence type="predicted"/>
<keyword evidence="4" id="KW-1133">Transmembrane helix</keyword>
<evidence type="ECO:0000313" key="8">
    <source>
        <dbReference type="Proteomes" id="UP000030645"/>
    </source>
</evidence>
<organism evidence="7 8">
    <name type="scientific">Morus notabilis</name>
    <dbReference type="NCBI Taxonomy" id="981085"/>
    <lineage>
        <taxon>Eukaryota</taxon>
        <taxon>Viridiplantae</taxon>
        <taxon>Streptophyta</taxon>
        <taxon>Embryophyta</taxon>
        <taxon>Tracheophyta</taxon>
        <taxon>Spermatophyta</taxon>
        <taxon>Magnoliopsida</taxon>
        <taxon>eudicotyledons</taxon>
        <taxon>Gunneridae</taxon>
        <taxon>Pentapetalae</taxon>
        <taxon>rosids</taxon>
        <taxon>fabids</taxon>
        <taxon>Rosales</taxon>
        <taxon>Moraceae</taxon>
        <taxon>Moreae</taxon>
        <taxon>Morus</taxon>
    </lineage>
</organism>
<dbReference type="AlphaFoldDB" id="W9SMF4"/>
<dbReference type="STRING" id="981085.W9SMF4"/>
<accession>W9SMF4</accession>
<dbReference type="Pfam" id="PF12819">
    <property type="entry name" value="Malectin_like"/>
    <property type="match status" value="2"/>
</dbReference>
<evidence type="ECO:0000256" key="3">
    <source>
        <dbReference type="ARBA" id="ARBA00022729"/>
    </source>
</evidence>
<evidence type="ECO:0000256" key="5">
    <source>
        <dbReference type="ARBA" id="ARBA00023136"/>
    </source>
</evidence>
<sequence length="248" mass="28796">MNTFQLHFDGKYWETVEINSDRELVVREAIYVVQDDHASVCLVQIYEDDFPFISALELRRLYSHMYNLVTPNQALFLRSRLACGTFEKLRHRISPVLFEKAPVYINLYFSEVSELDTTERRSFRVYIDELPHSDPIIPPYGGVKQVTIKNIDIYGTDETVLRPTSDSTLSPILNAIEVYQVKDQKDGPDRDQISNIGTRRSDLQIRLAFDLRPSLWNTKIIISVTYSVIINMHSYKHDKGHVISSHKD</sequence>
<dbReference type="InterPro" id="IPR024788">
    <property type="entry name" value="Malectin-like_Carb-bd_dom"/>
</dbReference>
<evidence type="ECO:0000256" key="2">
    <source>
        <dbReference type="ARBA" id="ARBA00022692"/>
    </source>
</evidence>
<keyword evidence="2" id="KW-0812">Transmembrane</keyword>
<dbReference type="eggNOG" id="ENOG502QVXJ">
    <property type="taxonomic scope" value="Eukaryota"/>
</dbReference>
<dbReference type="PANTHER" id="PTHR45631:SF44">
    <property type="entry name" value="CARBOHYDRATE-BINDING PROTEIN OF THE ER PROTEIN"/>
    <property type="match status" value="1"/>
</dbReference>
<keyword evidence="5" id="KW-0472">Membrane</keyword>
<dbReference type="PANTHER" id="PTHR45631">
    <property type="entry name" value="OS07G0107800 PROTEIN-RELATED"/>
    <property type="match status" value="1"/>
</dbReference>
<evidence type="ECO:0000256" key="1">
    <source>
        <dbReference type="ARBA" id="ARBA00004167"/>
    </source>
</evidence>
<reference evidence="8" key="1">
    <citation type="submission" date="2013-01" db="EMBL/GenBank/DDBJ databases">
        <title>Draft Genome Sequence of a Mulberry Tree, Morus notabilis C.K. Schneid.</title>
        <authorList>
            <person name="He N."/>
            <person name="Zhao S."/>
        </authorList>
    </citation>
    <scope>NUCLEOTIDE SEQUENCE</scope>
</reference>
<keyword evidence="8" id="KW-1185">Reference proteome</keyword>
<evidence type="ECO:0000256" key="4">
    <source>
        <dbReference type="ARBA" id="ARBA00022989"/>
    </source>
</evidence>
<feature type="domain" description="Malectin-like" evidence="6">
    <location>
        <begin position="100"/>
        <end position="181"/>
    </location>
</feature>
<dbReference type="GO" id="GO:0016020">
    <property type="term" value="C:membrane"/>
    <property type="evidence" value="ECO:0007669"/>
    <property type="project" value="UniProtKB-SubCell"/>
</dbReference>
<dbReference type="Proteomes" id="UP000030645">
    <property type="component" value="Unassembled WGS sequence"/>
</dbReference>
<feature type="domain" description="Malectin-like" evidence="6">
    <location>
        <begin position="3"/>
        <end position="87"/>
    </location>
</feature>
<comment type="subcellular location">
    <subcellularLocation>
        <location evidence="1">Membrane</location>
        <topology evidence="1">Single-pass membrane protein</topology>
    </subcellularLocation>
</comment>
<gene>
    <name evidence="7" type="ORF">L484_010868</name>
</gene>
<evidence type="ECO:0000259" key="6">
    <source>
        <dbReference type="Pfam" id="PF12819"/>
    </source>
</evidence>
<protein>
    <recommendedName>
        <fullName evidence="6">Malectin-like domain-containing protein</fullName>
    </recommendedName>
</protein>
<evidence type="ECO:0000313" key="7">
    <source>
        <dbReference type="EMBL" id="EXC35086.1"/>
    </source>
</evidence>